<sequence length="398" mass="45042">MHKHIKSDWPTGLSFVRNTLIQKKNQGPVQSRSPARSAASLPDPGDRRHPAVRRISIASPSGQTTLASIARYGLCSHLSFGMASKAIRRRPTDKGCEKQMETTMPDSVTEPLLGNSAQGSKSEGYKPTTQPDFWDGKSHECLHWVHIISNFITQSAQKIVNVISQFGSLLARLFGYSCAPQSSQNGQTMLVNLSPLQEERLKFLRQRLNVPFDGSTVQHQDALKELWRLAYPNRQLPPLKSDLWKEMGWQNSDPATDFRAGGFMSLENLIYFARNYPDSFHRLLRKADGERAEWEYPFAVAGVNVSYTLVQMLDLQSGNRSSKASTCFVQLLEDDEMAFDNLFCVAFQMLDAQWLARRATYMEFNEVLKSTVVQLEQELTIEGISSVRDMPSFRLLKR</sequence>
<evidence type="ECO:0000313" key="2">
    <source>
        <dbReference type="Proteomes" id="UP001732700"/>
    </source>
</evidence>
<protein>
    <submittedName>
        <fullName evidence="1">Uncharacterized protein</fullName>
    </submittedName>
</protein>
<organism evidence="1 2">
    <name type="scientific">Avena sativa</name>
    <name type="common">Oat</name>
    <dbReference type="NCBI Taxonomy" id="4498"/>
    <lineage>
        <taxon>Eukaryota</taxon>
        <taxon>Viridiplantae</taxon>
        <taxon>Streptophyta</taxon>
        <taxon>Embryophyta</taxon>
        <taxon>Tracheophyta</taxon>
        <taxon>Spermatophyta</taxon>
        <taxon>Magnoliopsida</taxon>
        <taxon>Liliopsida</taxon>
        <taxon>Poales</taxon>
        <taxon>Poaceae</taxon>
        <taxon>BOP clade</taxon>
        <taxon>Pooideae</taxon>
        <taxon>Poodae</taxon>
        <taxon>Poeae</taxon>
        <taxon>Poeae Chloroplast Group 1 (Aveneae type)</taxon>
        <taxon>Aveninae</taxon>
        <taxon>Avena</taxon>
    </lineage>
</organism>
<reference evidence="1" key="1">
    <citation type="submission" date="2021-05" db="EMBL/GenBank/DDBJ databases">
        <authorList>
            <person name="Scholz U."/>
            <person name="Mascher M."/>
            <person name="Fiebig A."/>
        </authorList>
    </citation>
    <scope>NUCLEOTIDE SEQUENCE [LARGE SCALE GENOMIC DNA]</scope>
</reference>
<accession>A0ACD5YFU3</accession>
<reference evidence="1" key="2">
    <citation type="submission" date="2025-09" db="UniProtKB">
        <authorList>
            <consortium name="EnsemblPlants"/>
        </authorList>
    </citation>
    <scope>IDENTIFICATION</scope>
</reference>
<proteinExistence type="predicted"/>
<dbReference type="Proteomes" id="UP001732700">
    <property type="component" value="Chromosome 5D"/>
</dbReference>
<name>A0ACD5YFU3_AVESA</name>
<dbReference type="EnsemblPlants" id="AVESA.00010b.r2.5DG0967780.1">
    <property type="protein sequence ID" value="AVESA.00010b.r2.5DG0967780.1.CDS"/>
    <property type="gene ID" value="AVESA.00010b.r2.5DG0967780"/>
</dbReference>
<evidence type="ECO:0000313" key="1">
    <source>
        <dbReference type="EnsemblPlants" id="AVESA.00010b.r2.5DG0967780.1.CDS"/>
    </source>
</evidence>
<keyword evidence="2" id="KW-1185">Reference proteome</keyword>